<organism evidence="2">
    <name type="scientific">Micromonospora sp. CCTCC AA 2012012</name>
    <dbReference type="NCBI Taxonomy" id="3111921"/>
    <lineage>
        <taxon>Bacteria</taxon>
        <taxon>Bacillati</taxon>
        <taxon>Actinomycetota</taxon>
        <taxon>Actinomycetes</taxon>
        <taxon>Micromonosporales</taxon>
        <taxon>Micromonosporaceae</taxon>
        <taxon>Micromonospora</taxon>
    </lineage>
</organism>
<gene>
    <name evidence="3" type="ORF">ABUL08_17800</name>
    <name evidence="2" type="ORF">VK199_17735</name>
</gene>
<feature type="signal peptide" evidence="1">
    <location>
        <begin position="1"/>
        <end position="27"/>
    </location>
</feature>
<evidence type="ECO:0000313" key="2">
    <source>
        <dbReference type="EMBL" id="XBP91499.1"/>
    </source>
</evidence>
<dbReference type="AlphaFoldDB" id="A0AAU7M1Y0"/>
<evidence type="ECO:0000256" key="1">
    <source>
        <dbReference type="SAM" id="SignalP"/>
    </source>
</evidence>
<dbReference type="EMBL" id="CP157762">
    <property type="protein sequence ID" value="XBP91499.1"/>
    <property type="molecule type" value="Genomic_DNA"/>
</dbReference>
<dbReference type="EMBL" id="CP159342">
    <property type="protein sequence ID" value="XCH72197.1"/>
    <property type="molecule type" value="Genomic_DNA"/>
</dbReference>
<reference evidence="2" key="1">
    <citation type="submission" date="2024-01" db="EMBL/GenBank/DDBJ databases">
        <title>The genome sequence of Micromonospora mangrovi CCTCC AA 2012012.</title>
        <authorList>
            <person name="Gao J."/>
        </authorList>
    </citation>
    <scope>NUCLEOTIDE SEQUENCE</scope>
    <source>
        <strain evidence="2">CCTCC AA 2012012</strain>
    </source>
</reference>
<feature type="chain" id="PRO_5043288688" description="IPT/TIG domain-containing protein" evidence="1">
    <location>
        <begin position="28"/>
        <end position="323"/>
    </location>
</feature>
<keyword evidence="1" id="KW-0732">Signal</keyword>
<protein>
    <recommendedName>
        <fullName evidence="4">IPT/TIG domain-containing protein</fullName>
    </recommendedName>
</protein>
<name>A0AAU7M1Y0_9ACTN</name>
<evidence type="ECO:0008006" key="4">
    <source>
        <dbReference type="Google" id="ProtNLM"/>
    </source>
</evidence>
<sequence length="323" mass="32193">MRRLLQTLATGITTATLLLVPALPAGAATGPVRLASGSVSPAVITAGETATQTITLTRKAPRGGVDVALYGDVVYQSFTGGHVVVPAGRRSVSFPIRVASPEVTTVVPLYAQVPGSDLVRIAEVTVLPGDPAAQGVVDLRFSPAAAVEGSSVTGTVVLAAPAATGGVAVTLWSNTSYGPNVYVPPSVVVPAGQTSVSFTAVVNQAQVPAVVRPSAHLGTTRATGRLAVVPPTFAVGPGYVARGAVNDVVVGIGTAANPTGVTIALHSDRPDVVVPATVQVPAGSPGVIFPVTVAADASVSEPGTITATWNGTTVSNTFVVGYN</sequence>
<reference evidence="3" key="2">
    <citation type="submission" date="2024-06" db="EMBL/GenBank/DDBJ databases">
        <title>Micromonospora mangrovi CCTCC AA 2012012 genome sequences.</title>
        <authorList>
            <person name="Gao J."/>
        </authorList>
    </citation>
    <scope>NUCLEOTIDE SEQUENCE</scope>
    <source>
        <strain evidence="3">CCTCC AA 2012012</strain>
    </source>
</reference>
<accession>A0AAU7M1Y0</accession>
<dbReference type="RefSeq" id="WP_350931040.1">
    <property type="nucleotide sequence ID" value="NZ_CP157762.1"/>
</dbReference>
<proteinExistence type="predicted"/>
<evidence type="ECO:0000313" key="3">
    <source>
        <dbReference type="EMBL" id="XCH72197.1"/>
    </source>
</evidence>